<feature type="compositionally biased region" description="Polar residues" evidence="2">
    <location>
        <begin position="1271"/>
        <end position="1292"/>
    </location>
</feature>
<feature type="compositionally biased region" description="Basic and acidic residues" evidence="2">
    <location>
        <begin position="1425"/>
        <end position="1436"/>
    </location>
</feature>
<dbReference type="InterPro" id="IPR027417">
    <property type="entry name" value="P-loop_NTPase"/>
</dbReference>
<gene>
    <name evidence="4" type="primary">DNAH6_1</name>
    <name evidence="4" type="ORF">E2C01_025568</name>
</gene>
<evidence type="ECO:0000313" key="5">
    <source>
        <dbReference type="Proteomes" id="UP000324222"/>
    </source>
</evidence>
<dbReference type="InterPro" id="IPR024743">
    <property type="entry name" value="Dynein_HC_stalk"/>
</dbReference>
<feature type="region of interest" description="Disordered" evidence="2">
    <location>
        <begin position="1425"/>
        <end position="1452"/>
    </location>
</feature>
<feature type="compositionally biased region" description="Basic residues" evidence="2">
    <location>
        <begin position="1437"/>
        <end position="1446"/>
    </location>
</feature>
<feature type="coiled-coil region" evidence="1">
    <location>
        <begin position="683"/>
        <end position="717"/>
    </location>
</feature>
<keyword evidence="1" id="KW-0175">Coiled coil</keyword>
<dbReference type="OrthoDB" id="6365035at2759"/>
<dbReference type="EMBL" id="VSRR010002596">
    <property type="protein sequence ID" value="MPC32260.1"/>
    <property type="molecule type" value="Genomic_DNA"/>
</dbReference>
<feature type="coiled-coil region" evidence="1">
    <location>
        <begin position="477"/>
        <end position="546"/>
    </location>
</feature>
<organism evidence="4 5">
    <name type="scientific">Portunus trituberculatus</name>
    <name type="common">Swimming crab</name>
    <name type="synonym">Neptunus trituberculatus</name>
    <dbReference type="NCBI Taxonomy" id="210409"/>
    <lineage>
        <taxon>Eukaryota</taxon>
        <taxon>Metazoa</taxon>
        <taxon>Ecdysozoa</taxon>
        <taxon>Arthropoda</taxon>
        <taxon>Crustacea</taxon>
        <taxon>Multicrustacea</taxon>
        <taxon>Malacostraca</taxon>
        <taxon>Eumalacostraca</taxon>
        <taxon>Eucarida</taxon>
        <taxon>Decapoda</taxon>
        <taxon>Pleocyemata</taxon>
        <taxon>Brachyura</taxon>
        <taxon>Eubrachyura</taxon>
        <taxon>Portunoidea</taxon>
        <taxon>Portunidae</taxon>
        <taxon>Portuninae</taxon>
        <taxon>Portunus</taxon>
    </lineage>
</organism>
<feature type="region of interest" description="Disordered" evidence="2">
    <location>
        <begin position="1263"/>
        <end position="1316"/>
    </location>
</feature>
<feature type="domain" description="Dynein heavy chain coiled coil stalk" evidence="3">
    <location>
        <begin position="472"/>
        <end position="763"/>
    </location>
</feature>
<accession>A0A5B7ED92</accession>
<name>A0A5B7ED92_PORTR</name>
<dbReference type="PANTHER" id="PTHR45703">
    <property type="entry name" value="DYNEIN HEAVY CHAIN"/>
    <property type="match status" value="1"/>
</dbReference>
<dbReference type="GO" id="GO:0051959">
    <property type="term" value="F:dynein light intermediate chain binding"/>
    <property type="evidence" value="ECO:0007669"/>
    <property type="project" value="InterPro"/>
</dbReference>
<keyword evidence="5" id="KW-1185">Reference proteome</keyword>
<evidence type="ECO:0000259" key="3">
    <source>
        <dbReference type="Pfam" id="PF12777"/>
    </source>
</evidence>
<evidence type="ECO:0000313" key="4">
    <source>
        <dbReference type="EMBL" id="MPC32260.1"/>
    </source>
</evidence>
<reference evidence="4 5" key="1">
    <citation type="submission" date="2019-05" db="EMBL/GenBank/DDBJ databases">
        <title>Another draft genome of Portunus trituberculatus and its Hox gene families provides insights of decapod evolution.</title>
        <authorList>
            <person name="Jeong J.-H."/>
            <person name="Song I."/>
            <person name="Kim S."/>
            <person name="Choi T."/>
            <person name="Kim D."/>
            <person name="Ryu S."/>
            <person name="Kim W."/>
        </authorList>
    </citation>
    <scope>NUCLEOTIDE SEQUENCE [LARGE SCALE GENOMIC DNA]</scope>
    <source>
        <tissue evidence="4">Muscle</tissue>
    </source>
</reference>
<dbReference type="GO" id="GO:0045505">
    <property type="term" value="F:dynein intermediate chain binding"/>
    <property type="evidence" value="ECO:0007669"/>
    <property type="project" value="InterPro"/>
</dbReference>
<feature type="compositionally biased region" description="Acidic residues" evidence="2">
    <location>
        <begin position="1296"/>
        <end position="1311"/>
    </location>
</feature>
<evidence type="ECO:0000256" key="2">
    <source>
        <dbReference type="SAM" id="MobiDB-lite"/>
    </source>
</evidence>
<proteinExistence type="predicted"/>
<dbReference type="PANTHER" id="PTHR45703:SF36">
    <property type="entry name" value="DYNEIN HEAVY CHAIN, CYTOPLASMIC"/>
    <property type="match status" value="1"/>
</dbReference>
<dbReference type="Gene3D" id="1.20.920.20">
    <property type="match status" value="1"/>
</dbReference>
<dbReference type="InterPro" id="IPR026983">
    <property type="entry name" value="DHC"/>
</dbReference>
<comment type="caution">
    <text evidence="4">The sequence shown here is derived from an EMBL/GenBank/DDBJ whole genome shotgun (WGS) entry which is preliminary data.</text>
</comment>
<dbReference type="Gene3D" id="3.40.50.300">
    <property type="entry name" value="P-loop containing nucleotide triphosphate hydrolases"/>
    <property type="match status" value="1"/>
</dbReference>
<dbReference type="GO" id="GO:0030286">
    <property type="term" value="C:dynein complex"/>
    <property type="evidence" value="ECO:0007669"/>
    <property type="project" value="InterPro"/>
</dbReference>
<dbReference type="Gene3D" id="1.10.8.1220">
    <property type="match status" value="1"/>
</dbReference>
<dbReference type="Pfam" id="PF12777">
    <property type="entry name" value="MT"/>
    <property type="match status" value="1"/>
</dbReference>
<sequence length="1452" mass="161646">MAGTLQSLQSGTLLAQCRSALTDGLRSLGLPSTSLQCVAQCACRLLEGRLTPTAPPEEVTEALTHVLDLLHTARYPHLHPHNGTYTPARLDSRSPAPSDAFLDFPGRVVAIPEFQAGLTLLPQLLDAGCPLLLHSKPGHGLSTFLDIFERNLAPATHVIRFRCTPLTTSEDLFSSMIGSLLPCPLQKSQSQQASRRPLSNRWRTVDDEAEEGVRGLAPGDEGFSLLILEDAHLQLEADGAAGTICETFRVYFLDDQREEAGRVAAIRAAVQASGVGGRRTVILLRQHALTPALLDVLHGLAHTGWSEGLWDPLRVRGLLEGIRQKSSKSPRPHENRWMTYLEEEELAALKHRLITNVRRNLHIVLVIYSRQVCEEWCRRYPPLRSRWVWVRLDDWANETLREVTRRIFIPAELPPHILHQMQVALPAIHQLLKKEAALTVTVADFVEACRVTVKLLAHRRTQLRDSLALFKGGMDKLQETSGNVEELKGELAELEPELKATQEEGQRLTHGLAQQRTHVSQIRDQMVSLEERVKEKCEAVSAMNEEVVQEVGEAVPGLEAAEKAIKALDKKDLVEVRVLNKPPDLVLLVMEPICILLNTKLEWAAMKTLLGDPSMMKRLVEVEKDSLSDATLRKLKKYTESPKFLPDEVGKVSKPCRPLCAWLKALEHYAQVLRNVEPKKMRLSEMERELSTIQLEQRQLQQQLGQNERELSELQARYEGCVCRRQQLEGGIKRASARLQRCTRLTTVLADEDSRWSAKIKSTSAEFRTRLAESRRTLQKIGNVRDKYRPVATRARLLFSASTALRSLNPNYVFSLQHFLYVSHSTVFAAANPRVATIKIYCCFFCRSTTTDVSVMLLIIVYSCFTAPHHLSPPYTLHILHTPSSPQLFSVCITSGDRTEALSFDQRIDSLVKSVTQMVVTHVSRALRPTHRLAFTTSLCAAIAAEQGTLRRATWAAVLDPNCYDEAALLKAVVAQEGEFDPIASDLLRGVRLHLILHDLVTREKGRRCMRAEAHTIIRCDLQDVGLSGSRGIAEAPRGRISDFHALMLLRISKPRLYLLESIHHLGSFTNCVYVPLDPFTVVAAIAMAVAVAVVAAVMVAVQLVAGAREVVNSTLSDSSLLKPDLSLVRMLGQEERKQPVLVWTDYGRDVGEEVLGVAQARGLGGITRVITAPTRTKVHEDFRLLVSVSEDKAAPSDLTLLGRPLFAPPAPTLSATLAAVAALFNSHDYCHHYLGGAWRRAVWQVATAHTIIAVTRHWQGNPRLPLRPPSTHTPRTQVASEEVSLTPSTMSGIGDEPEEKDGDEDEEEGGVGEHRSLNGHLSLAMVGQTLACLHKLSLQWPLDDPTLITFLGRGVPSLPGGSRRHRRSHLCRGAPRRRGIRGKRVSPYALPRTSPVKAKKGVKTSQQEESRKYSELKMKVAEAMKIEGDKKSSQERKRRKKKVKMKGVLQY</sequence>
<protein>
    <submittedName>
        <fullName evidence="4">Dynein heavy chain 6, axonemal</fullName>
    </submittedName>
</protein>
<dbReference type="GO" id="GO:0007018">
    <property type="term" value="P:microtubule-based movement"/>
    <property type="evidence" value="ECO:0007669"/>
    <property type="project" value="InterPro"/>
</dbReference>
<evidence type="ECO:0000256" key="1">
    <source>
        <dbReference type="SAM" id="Coils"/>
    </source>
</evidence>
<dbReference type="Proteomes" id="UP000324222">
    <property type="component" value="Unassembled WGS sequence"/>
</dbReference>